<reference evidence="7" key="1">
    <citation type="submission" date="2022-10" db="EMBL/GenBank/DDBJ databases">
        <title>Comparative genomics and taxonomic characterization of three novel marine species of genus Reichenbachiella exhibiting antioxidant and polysaccharide degradation activities.</title>
        <authorList>
            <person name="Muhammad N."/>
            <person name="Lee Y.-J."/>
            <person name="Ko J."/>
            <person name="Kim S.-G."/>
        </authorList>
    </citation>
    <scope>NUCLEOTIDE SEQUENCE</scope>
    <source>
        <strain evidence="7">Wsw4-B4</strain>
    </source>
</reference>
<dbReference type="InterPro" id="IPR011050">
    <property type="entry name" value="Pectin_lyase_fold/virulence"/>
</dbReference>
<dbReference type="Pfam" id="PF00295">
    <property type="entry name" value="Glyco_hydro_28"/>
    <property type="match status" value="1"/>
</dbReference>
<dbReference type="InterPro" id="IPR012334">
    <property type="entry name" value="Pectin_lyas_fold"/>
</dbReference>
<evidence type="ECO:0000256" key="4">
    <source>
        <dbReference type="RuleBase" id="RU361169"/>
    </source>
</evidence>
<dbReference type="InterPro" id="IPR006626">
    <property type="entry name" value="PbH1"/>
</dbReference>
<dbReference type="EMBL" id="CP106735">
    <property type="protein sequence ID" value="UXX81329.1"/>
    <property type="molecule type" value="Genomic_DNA"/>
</dbReference>
<feature type="domain" description="Rhamnogalacturonase A/B/Epimerase-like pectate lyase" evidence="6">
    <location>
        <begin position="58"/>
        <end position="112"/>
    </location>
</feature>
<gene>
    <name evidence="7" type="ORF">N7E81_09520</name>
</gene>
<evidence type="ECO:0000256" key="3">
    <source>
        <dbReference type="ARBA" id="ARBA00023295"/>
    </source>
</evidence>
<protein>
    <submittedName>
        <fullName evidence="7">Glycoside hydrolase family 28 protein</fullName>
    </submittedName>
</protein>
<keyword evidence="5" id="KW-0732">Signal</keyword>
<evidence type="ECO:0000259" key="6">
    <source>
        <dbReference type="Pfam" id="PF12708"/>
    </source>
</evidence>
<evidence type="ECO:0000313" key="7">
    <source>
        <dbReference type="EMBL" id="UXX81329.1"/>
    </source>
</evidence>
<dbReference type="RefSeq" id="WP_263053053.1">
    <property type="nucleotide sequence ID" value="NZ_CP106735.1"/>
</dbReference>
<evidence type="ECO:0000256" key="5">
    <source>
        <dbReference type="SAM" id="SignalP"/>
    </source>
</evidence>
<name>A0ABY6D593_9BACT</name>
<feature type="signal peptide" evidence="5">
    <location>
        <begin position="1"/>
        <end position="21"/>
    </location>
</feature>
<dbReference type="InterPro" id="IPR024535">
    <property type="entry name" value="RHGA/B-epi-like_pectate_lyase"/>
</dbReference>
<dbReference type="Pfam" id="PF12708">
    <property type="entry name" value="Pect-lyase_RHGA_epim"/>
    <property type="match status" value="1"/>
</dbReference>
<sequence>MTMVSFRKLVMIGLLTTLSAAGINYTGDTEGQATDWLYKGVEFDMPKVQETTFPDYQVNVSDFGGKGDGLTDNTEAIAAAIADVSGKGGGKVVIAKGIWLTGPITLKDNINLHVEAGALVLFSDDFDKYPLIATSFEGLETYRCISPINGKNLTNIAITGQGIFDGSGDSWRAVKRSKLTIGQWNQKLKSGGVLSDDKQTWYPSEKSKKGDTNGNFNVPDYETIEEFEAVKDFMRPVMVSLISCNRVLLDGPTFQNSPAWNLHPLMCENVILRNLTVRNPWYSQNGDGLDLESCKNVLVYNNSFDVGDDAICIKSGKDEDGLKRGIPTQNVIIKNNVVYHGHGGFVVGSEMSGGVKNMHVSNCTFIGTDCGLRFKSTRGRGGVVENIYISDIDMINIAGEAIRFNLFYGGESPVSEEGETGENVQKAVPVPVTRTTPSFRNIYMKNITATGSGVSGFFQGLPEMKLQNIQLENVNLEGERGITIIDAEGFDWSGVSVSVTKGKPITLYNTSKMNFNGLSVDGVQGKTLINVYGDSQVEFSNTKIKRNEIFVGSEVGKKNVKVNK</sequence>
<dbReference type="PROSITE" id="PS00502">
    <property type="entry name" value="POLYGALACTURONASE"/>
    <property type="match status" value="1"/>
</dbReference>
<dbReference type="PANTHER" id="PTHR31339:SF9">
    <property type="entry name" value="PLASMIN AND FIBRONECTIN-BINDING PROTEIN A"/>
    <property type="match status" value="1"/>
</dbReference>
<keyword evidence="3 4" id="KW-0326">Glycosidase</keyword>
<dbReference type="PANTHER" id="PTHR31339">
    <property type="entry name" value="PECTIN LYASE-RELATED"/>
    <property type="match status" value="1"/>
</dbReference>
<evidence type="ECO:0000256" key="2">
    <source>
        <dbReference type="ARBA" id="ARBA00022801"/>
    </source>
</evidence>
<comment type="similarity">
    <text evidence="1 4">Belongs to the glycosyl hydrolase 28 family.</text>
</comment>
<keyword evidence="8" id="KW-1185">Reference proteome</keyword>
<dbReference type="InterPro" id="IPR051801">
    <property type="entry name" value="GH28_Enzymes"/>
</dbReference>
<feature type="chain" id="PRO_5045386449" evidence="5">
    <location>
        <begin position="22"/>
        <end position="564"/>
    </location>
</feature>
<dbReference type="Gene3D" id="2.160.20.10">
    <property type="entry name" value="Single-stranded right-handed beta-helix, Pectin lyase-like"/>
    <property type="match status" value="1"/>
</dbReference>
<dbReference type="InterPro" id="IPR000743">
    <property type="entry name" value="Glyco_hydro_28"/>
</dbReference>
<dbReference type="Proteomes" id="UP001062165">
    <property type="component" value="Chromosome"/>
</dbReference>
<dbReference type="GO" id="GO:0016787">
    <property type="term" value="F:hydrolase activity"/>
    <property type="evidence" value="ECO:0007669"/>
    <property type="project" value="UniProtKB-KW"/>
</dbReference>
<organism evidence="7 8">
    <name type="scientific">Reichenbachiella carrageenanivorans</name>
    <dbReference type="NCBI Taxonomy" id="2979869"/>
    <lineage>
        <taxon>Bacteria</taxon>
        <taxon>Pseudomonadati</taxon>
        <taxon>Bacteroidota</taxon>
        <taxon>Cytophagia</taxon>
        <taxon>Cytophagales</taxon>
        <taxon>Reichenbachiellaceae</taxon>
        <taxon>Reichenbachiella</taxon>
    </lineage>
</organism>
<keyword evidence="2 4" id="KW-0378">Hydrolase</keyword>
<evidence type="ECO:0000256" key="1">
    <source>
        <dbReference type="ARBA" id="ARBA00008834"/>
    </source>
</evidence>
<dbReference type="SUPFAM" id="SSF51126">
    <property type="entry name" value="Pectin lyase-like"/>
    <property type="match status" value="1"/>
</dbReference>
<evidence type="ECO:0000313" key="8">
    <source>
        <dbReference type="Proteomes" id="UP001062165"/>
    </source>
</evidence>
<dbReference type="SMART" id="SM00710">
    <property type="entry name" value="PbH1"/>
    <property type="match status" value="6"/>
</dbReference>
<accession>A0ABY6D593</accession>
<proteinExistence type="inferred from homology"/>